<feature type="chain" id="PRO_5020810522" evidence="1">
    <location>
        <begin position="28"/>
        <end position="713"/>
    </location>
</feature>
<gene>
    <name evidence="3" type="ORF">FDK13_13730</name>
</gene>
<dbReference type="RefSeq" id="WP_137340577.1">
    <property type="nucleotide sequence ID" value="NZ_SZVO01000006.1"/>
</dbReference>
<dbReference type="SMART" id="SM00710">
    <property type="entry name" value="PbH1"/>
    <property type="match status" value="5"/>
</dbReference>
<keyword evidence="4" id="KW-1185">Reference proteome</keyword>
<organism evidence="3 4">
    <name type="scientific">Dyadobacter frigoris</name>
    <dbReference type="NCBI Taxonomy" id="2576211"/>
    <lineage>
        <taxon>Bacteria</taxon>
        <taxon>Pseudomonadati</taxon>
        <taxon>Bacteroidota</taxon>
        <taxon>Cytophagia</taxon>
        <taxon>Cytophagales</taxon>
        <taxon>Spirosomataceae</taxon>
        <taxon>Dyadobacter</taxon>
    </lineage>
</organism>
<dbReference type="PANTHER" id="PTHR36453">
    <property type="entry name" value="SECRETED PROTEIN-RELATED"/>
    <property type="match status" value="1"/>
</dbReference>
<evidence type="ECO:0000259" key="2">
    <source>
        <dbReference type="Pfam" id="PF13229"/>
    </source>
</evidence>
<dbReference type="Pfam" id="PF13229">
    <property type="entry name" value="Beta_helix"/>
    <property type="match status" value="2"/>
</dbReference>
<sequence length="713" mass="80490">MQSSISMFVHKTAFVFLLVLNFSVCKSADTFFVSLDGNDNNPGTKDKPFGTISKAQDVVRKLPGNREPAIIYLRGGTYVFKNTLEFGVNDKNIVLMPWGNEPVIFSGGISINPSKVKRLDQTAYANEFAEDARKKIGVLNLRELNISDYGQLHSVGFSRPYQPSWMELFINDKPGQLARWPNDSTIAMGQVIDKGSVPRNGDNSNRGGKFVYGSDRPAGWKKSKEVWISGYFNYGYAEDAIKLAAIDTVAKTFTTAQPHIYGFDSGKNWNRWYAYNIPEEIDQNGEYYLDRERGLLFFYLPSIVTKLDLSMLQDPLIVLEGSQNIAIRNISLEVSRGMGIYMERSQSCTISNCVFRNLGSLAVTIGKGIMPFKTQKHEGSGEESSRVLGSLDQHLYENTTFNRQGGENNRIVNCHIYNTGAGGVSLGGGDRLTLTPAGNSVENCRIHDFNRIEKSYRPAINIDGVGNRIANCEIYNAPSMAILLHGNDHILEYSTIYDVCREVDDQGAFYYGRDASERGHKVRFNYFHHLGNANRTTAIYHDDGACGMEVFGNIFFKAGTIPILIGGGQDISYKNNLFIDSPLGIHVDNRFQNWSKNSLDKDGVIDKRLKVVKFNQPPYAIRYPELVNYWKDNPAIPKRLVFDNNVFVRIKTTRKGEDGWFIWSENNKVSDIYPYNWKMMDSRHFIPDDTQLAVPEGWQILPVEKIGILKNYQ</sequence>
<comment type="caution">
    <text evidence="3">The sequence shown here is derived from an EMBL/GenBank/DDBJ whole genome shotgun (WGS) entry which is preliminary data.</text>
</comment>
<dbReference type="AlphaFoldDB" id="A0A4U6D5U6"/>
<dbReference type="InterPro" id="IPR011050">
    <property type="entry name" value="Pectin_lyase_fold/virulence"/>
</dbReference>
<evidence type="ECO:0000313" key="4">
    <source>
        <dbReference type="Proteomes" id="UP000304900"/>
    </source>
</evidence>
<keyword evidence="1" id="KW-0732">Signal</keyword>
<reference evidence="3 4" key="1">
    <citation type="submission" date="2019-05" db="EMBL/GenBank/DDBJ databases">
        <title>Dyadobacter AR-3-8 sp. nov., isolated from arctic soil.</title>
        <authorList>
            <person name="Chaudhary D.K."/>
        </authorList>
    </citation>
    <scope>NUCLEOTIDE SEQUENCE [LARGE SCALE GENOMIC DNA]</scope>
    <source>
        <strain evidence="3 4">AR-3-8</strain>
    </source>
</reference>
<feature type="signal peptide" evidence="1">
    <location>
        <begin position="1"/>
        <end position="27"/>
    </location>
</feature>
<dbReference type="Proteomes" id="UP000304900">
    <property type="component" value="Unassembled WGS sequence"/>
</dbReference>
<dbReference type="SUPFAM" id="SSF51126">
    <property type="entry name" value="Pectin lyase-like"/>
    <property type="match status" value="1"/>
</dbReference>
<dbReference type="PANTHER" id="PTHR36453:SF1">
    <property type="entry name" value="RIGHT HANDED BETA HELIX DOMAIN-CONTAINING PROTEIN"/>
    <property type="match status" value="1"/>
</dbReference>
<dbReference type="EMBL" id="SZVO01000006">
    <property type="protein sequence ID" value="TKT91428.1"/>
    <property type="molecule type" value="Genomic_DNA"/>
</dbReference>
<feature type="domain" description="Right handed beta helix" evidence="2">
    <location>
        <begin position="459"/>
        <end position="593"/>
    </location>
</feature>
<protein>
    <submittedName>
        <fullName evidence="3">Right-handed parallel beta-helix repeat-containing protein</fullName>
    </submittedName>
</protein>
<dbReference type="OrthoDB" id="9763537at2"/>
<dbReference type="InterPro" id="IPR012334">
    <property type="entry name" value="Pectin_lyas_fold"/>
</dbReference>
<name>A0A4U6D5U6_9BACT</name>
<evidence type="ECO:0000256" key="1">
    <source>
        <dbReference type="SAM" id="SignalP"/>
    </source>
</evidence>
<proteinExistence type="predicted"/>
<dbReference type="Gene3D" id="2.160.20.10">
    <property type="entry name" value="Single-stranded right-handed beta-helix, Pectin lyase-like"/>
    <property type="match status" value="2"/>
</dbReference>
<dbReference type="InterPro" id="IPR006626">
    <property type="entry name" value="PbH1"/>
</dbReference>
<accession>A0A4U6D5U6</accession>
<feature type="domain" description="Right handed beta helix" evidence="2">
    <location>
        <begin position="317"/>
        <end position="446"/>
    </location>
</feature>
<evidence type="ECO:0000313" key="3">
    <source>
        <dbReference type="EMBL" id="TKT91428.1"/>
    </source>
</evidence>
<dbReference type="InterPro" id="IPR039448">
    <property type="entry name" value="Beta_helix"/>
</dbReference>